<name>A0A2R5FRF2_NOSCO</name>
<evidence type="ECO:0000313" key="2">
    <source>
        <dbReference type="Proteomes" id="UP000245124"/>
    </source>
</evidence>
<accession>A0A2R5FRF2</accession>
<sequence>MYVGMIATNNLGYAKVELQETINKYNHDFLVIFFI</sequence>
<dbReference type="Proteomes" id="UP000245124">
    <property type="component" value="Unassembled WGS sequence"/>
</dbReference>
<comment type="caution">
    <text evidence="1">The sequence shown here is derived from an EMBL/GenBank/DDBJ whole genome shotgun (WGS) entry which is preliminary data.</text>
</comment>
<proteinExistence type="predicted"/>
<dbReference type="AlphaFoldDB" id="A0A2R5FRF2"/>
<organism evidence="1 2">
    <name type="scientific">Nostoc commune NIES-4072</name>
    <dbReference type="NCBI Taxonomy" id="2005467"/>
    <lineage>
        <taxon>Bacteria</taxon>
        <taxon>Bacillati</taxon>
        <taxon>Cyanobacteriota</taxon>
        <taxon>Cyanophyceae</taxon>
        <taxon>Nostocales</taxon>
        <taxon>Nostocaceae</taxon>
        <taxon>Nostoc</taxon>
    </lineage>
</organism>
<evidence type="ECO:0000313" key="1">
    <source>
        <dbReference type="EMBL" id="GBG21332.1"/>
    </source>
</evidence>
<dbReference type="EMBL" id="BDUD01000001">
    <property type="protein sequence ID" value="GBG21332.1"/>
    <property type="molecule type" value="Genomic_DNA"/>
</dbReference>
<keyword evidence="2" id="KW-1185">Reference proteome</keyword>
<gene>
    <name evidence="1" type="ORF">NIES4072_50160</name>
</gene>
<protein>
    <submittedName>
        <fullName evidence="1">Uncharacterized protein</fullName>
    </submittedName>
</protein>
<reference evidence="1 2" key="1">
    <citation type="submission" date="2017-06" db="EMBL/GenBank/DDBJ databases">
        <title>Genome sequencing of cyanobaciteial culture collection at National Institute for Environmental Studies (NIES).</title>
        <authorList>
            <person name="Hirose Y."/>
            <person name="Shimura Y."/>
            <person name="Fujisawa T."/>
            <person name="Nakamura Y."/>
            <person name="Kawachi M."/>
        </authorList>
    </citation>
    <scope>NUCLEOTIDE SEQUENCE [LARGE SCALE GENOMIC DNA]</scope>
    <source>
        <strain evidence="1 2">NIES-4072</strain>
    </source>
</reference>